<reference evidence="1" key="1">
    <citation type="submission" date="2024-05" db="EMBL/GenBank/DDBJ databases">
        <authorList>
            <person name="Su C."/>
        </authorList>
    </citation>
    <scope>NUCLEOTIDE SEQUENCE</scope>
</reference>
<name>A0AAU8EHU8_9CAUD</name>
<protein>
    <submittedName>
        <fullName evidence="1">Uncharacterized protein</fullName>
    </submittedName>
</protein>
<organism evidence="1">
    <name type="scientific">Synechococcus phage QB2</name>
    <dbReference type="NCBI Taxonomy" id="3159453"/>
    <lineage>
        <taxon>Viruses</taxon>
        <taxon>Duplodnaviria</taxon>
        <taxon>Heunggongvirae</taxon>
        <taxon>Uroviricota</taxon>
        <taxon>Caudoviricetes</taxon>
        <taxon>Pantevenvirales</taxon>
        <taxon>Kyanoviridae</taxon>
    </lineage>
</organism>
<accession>A0AAU8EHU8</accession>
<sequence length="54" mass="6253">MPRGIMNKVDILSRVLRLKKDLGEGAYDHQSSEFREGYDHALNRVLDMIGEYSQ</sequence>
<proteinExistence type="predicted"/>
<dbReference type="EMBL" id="PP861117">
    <property type="protein sequence ID" value="XCH00395.1"/>
    <property type="molecule type" value="Genomic_DNA"/>
</dbReference>
<evidence type="ECO:0000313" key="1">
    <source>
        <dbReference type="EMBL" id="XCH00395.1"/>
    </source>
</evidence>